<keyword evidence="2" id="KW-1185">Reference proteome</keyword>
<reference evidence="1 2" key="2">
    <citation type="journal article" date="2019" name="G3 (Bethesda)">
        <title>Hybrid Assembly of the Genome of the Entomopathogenic Nematode Steinernema carpocapsae Identifies the X-Chromosome.</title>
        <authorList>
            <person name="Serra L."/>
            <person name="Macchietto M."/>
            <person name="Macias-Munoz A."/>
            <person name="McGill C.J."/>
            <person name="Rodriguez I.M."/>
            <person name="Rodriguez B."/>
            <person name="Murad R."/>
            <person name="Mortazavi A."/>
        </authorList>
    </citation>
    <scope>NUCLEOTIDE SEQUENCE [LARGE SCALE GENOMIC DNA]</scope>
    <source>
        <strain evidence="1 2">ALL</strain>
    </source>
</reference>
<reference evidence="1 2" key="1">
    <citation type="journal article" date="2015" name="Genome Biol.">
        <title>Comparative genomics of Steinernema reveals deeply conserved gene regulatory networks.</title>
        <authorList>
            <person name="Dillman A.R."/>
            <person name="Macchietto M."/>
            <person name="Porter C.F."/>
            <person name="Rogers A."/>
            <person name="Williams B."/>
            <person name="Antoshechkin I."/>
            <person name="Lee M.M."/>
            <person name="Goodwin Z."/>
            <person name="Lu X."/>
            <person name="Lewis E.E."/>
            <person name="Goodrich-Blair H."/>
            <person name="Stock S.P."/>
            <person name="Adams B.J."/>
            <person name="Sternberg P.W."/>
            <person name="Mortazavi A."/>
        </authorList>
    </citation>
    <scope>NUCLEOTIDE SEQUENCE [LARGE SCALE GENOMIC DNA]</scope>
    <source>
        <strain evidence="1 2">ALL</strain>
    </source>
</reference>
<evidence type="ECO:0000313" key="1">
    <source>
        <dbReference type="EMBL" id="TMS33017.1"/>
    </source>
</evidence>
<evidence type="ECO:0000313" key="2">
    <source>
        <dbReference type="Proteomes" id="UP000298663"/>
    </source>
</evidence>
<protein>
    <submittedName>
        <fullName evidence="1">Uncharacterized protein</fullName>
    </submittedName>
</protein>
<dbReference type="Proteomes" id="UP000298663">
    <property type="component" value="Chromosome X"/>
</dbReference>
<organism evidence="1 2">
    <name type="scientific">Steinernema carpocapsae</name>
    <name type="common">Entomopathogenic nematode</name>
    <dbReference type="NCBI Taxonomy" id="34508"/>
    <lineage>
        <taxon>Eukaryota</taxon>
        <taxon>Metazoa</taxon>
        <taxon>Ecdysozoa</taxon>
        <taxon>Nematoda</taxon>
        <taxon>Chromadorea</taxon>
        <taxon>Rhabditida</taxon>
        <taxon>Tylenchina</taxon>
        <taxon>Panagrolaimomorpha</taxon>
        <taxon>Strongyloidoidea</taxon>
        <taxon>Steinernematidae</taxon>
        <taxon>Steinernema</taxon>
    </lineage>
</organism>
<proteinExistence type="predicted"/>
<sequence>MKQFRDRGAIWQPLHFRLSFAKQNYVPQEVKMDLAFHVKRNDRIKLRSQKTVGFQKSSRLINLLKKHRNAV</sequence>
<name>A0A4U8ULM3_STECR</name>
<comment type="caution">
    <text evidence="1">The sequence shown here is derived from an EMBL/GenBank/DDBJ whole genome shotgun (WGS) entry which is preliminary data.</text>
</comment>
<dbReference type="EMBL" id="AZBU02000001">
    <property type="protein sequence ID" value="TMS33017.1"/>
    <property type="molecule type" value="Genomic_DNA"/>
</dbReference>
<accession>A0A4U8ULM3</accession>
<gene>
    <name evidence="1" type="ORF">L596_000801</name>
</gene>
<dbReference type="EMBL" id="CM016762">
    <property type="protein sequence ID" value="TMS33017.1"/>
    <property type="molecule type" value="Genomic_DNA"/>
</dbReference>
<dbReference type="AlphaFoldDB" id="A0A4U8ULM3"/>